<organism evidence="6 7">
    <name type="scientific">Coemansia javaensis</name>
    <dbReference type="NCBI Taxonomy" id="2761396"/>
    <lineage>
        <taxon>Eukaryota</taxon>
        <taxon>Fungi</taxon>
        <taxon>Fungi incertae sedis</taxon>
        <taxon>Zoopagomycota</taxon>
        <taxon>Kickxellomycotina</taxon>
        <taxon>Kickxellomycetes</taxon>
        <taxon>Kickxellales</taxon>
        <taxon>Kickxellaceae</taxon>
        <taxon>Coemansia</taxon>
    </lineage>
</organism>
<reference evidence="6" key="1">
    <citation type="submission" date="2022-07" db="EMBL/GenBank/DDBJ databases">
        <title>Phylogenomic reconstructions and comparative analyses of Kickxellomycotina fungi.</title>
        <authorList>
            <person name="Reynolds N.K."/>
            <person name="Stajich J.E."/>
            <person name="Barry K."/>
            <person name="Grigoriev I.V."/>
            <person name="Crous P."/>
            <person name="Smith M.E."/>
        </authorList>
    </citation>
    <scope>NUCLEOTIDE SEQUENCE</scope>
    <source>
        <strain evidence="6">NBRC 105414</strain>
    </source>
</reference>
<dbReference type="Gene3D" id="3.30.930.10">
    <property type="entry name" value="Bira Bifunctional Protein, Domain 2"/>
    <property type="match status" value="1"/>
</dbReference>
<dbReference type="InterPro" id="IPR045864">
    <property type="entry name" value="aa-tRNA-synth_II/BPL/LPL"/>
</dbReference>
<feature type="binding site" evidence="4">
    <location>
        <position position="149"/>
    </location>
    <ligand>
        <name>L-histidine</name>
        <dbReference type="ChEBI" id="CHEBI:57595"/>
    </ligand>
</feature>
<dbReference type="GO" id="GO:0006427">
    <property type="term" value="P:histidyl-tRNA aminoacylation"/>
    <property type="evidence" value="ECO:0007669"/>
    <property type="project" value="InterPro"/>
</dbReference>
<dbReference type="PIRSF" id="PIRSF001549">
    <property type="entry name" value="His-tRNA_synth"/>
    <property type="match status" value="1"/>
</dbReference>
<comment type="similarity">
    <text evidence="1">Belongs to the class-II aminoacyl-tRNA synthetase family.</text>
</comment>
<evidence type="ECO:0000256" key="2">
    <source>
        <dbReference type="ARBA" id="ARBA00012815"/>
    </source>
</evidence>
<dbReference type="GO" id="GO:0005524">
    <property type="term" value="F:ATP binding"/>
    <property type="evidence" value="ECO:0007669"/>
    <property type="project" value="InterPro"/>
</dbReference>
<dbReference type="PANTHER" id="PTHR43707:SF1">
    <property type="entry name" value="HISTIDINE--TRNA LIGASE, MITOCHONDRIAL-RELATED"/>
    <property type="match status" value="1"/>
</dbReference>
<dbReference type="Pfam" id="PF13393">
    <property type="entry name" value="tRNA-synt_His"/>
    <property type="match status" value="1"/>
</dbReference>
<evidence type="ECO:0000259" key="5">
    <source>
        <dbReference type="PROSITE" id="PS50862"/>
    </source>
</evidence>
<evidence type="ECO:0000256" key="4">
    <source>
        <dbReference type="PIRSR" id="PIRSR001549-1"/>
    </source>
</evidence>
<dbReference type="GO" id="GO:0005737">
    <property type="term" value="C:cytoplasm"/>
    <property type="evidence" value="ECO:0007669"/>
    <property type="project" value="InterPro"/>
</dbReference>
<feature type="binding site" evidence="4">
    <location>
        <begin position="101"/>
        <end position="103"/>
    </location>
    <ligand>
        <name>L-histidine</name>
        <dbReference type="ChEBI" id="CHEBI:57595"/>
    </ligand>
</feature>
<comment type="caution">
    <text evidence="6">The sequence shown here is derived from an EMBL/GenBank/DDBJ whole genome shotgun (WGS) entry which is preliminary data.</text>
</comment>
<protein>
    <recommendedName>
        <fullName evidence="2">histidine--tRNA ligase</fullName>
        <ecNumber evidence="2">6.1.1.21</ecNumber>
    </recommendedName>
</protein>
<dbReference type="InterPro" id="IPR041715">
    <property type="entry name" value="HisRS-like_core"/>
</dbReference>
<dbReference type="InterPro" id="IPR015807">
    <property type="entry name" value="His-tRNA-ligase"/>
</dbReference>
<feature type="binding site" evidence="4">
    <location>
        <position position="145"/>
    </location>
    <ligand>
        <name>L-histidine</name>
        <dbReference type="ChEBI" id="CHEBI:57595"/>
    </ligand>
</feature>
<dbReference type="EC" id="6.1.1.21" evidence="2"/>
<gene>
    <name evidence="6" type="ORF">H4R18_005035</name>
</gene>
<dbReference type="CDD" id="cd00773">
    <property type="entry name" value="HisRS-like_core"/>
    <property type="match status" value="1"/>
</dbReference>
<dbReference type="PROSITE" id="PS50862">
    <property type="entry name" value="AA_TRNA_LIGASE_II"/>
    <property type="match status" value="1"/>
</dbReference>
<dbReference type="HAMAP" id="MF_00127">
    <property type="entry name" value="His_tRNA_synth"/>
    <property type="match status" value="1"/>
</dbReference>
<feature type="binding site" evidence="4">
    <location>
        <position position="131"/>
    </location>
    <ligand>
        <name>L-histidine</name>
        <dbReference type="ChEBI" id="CHEBI:57595"/>
    </ligand>
</feature>
<dbReference type="SUPFAM" id="SSF55681">
    <property type="entry name" value="Class II aaRS and biotin synthetases"/>
    <property type="match status" value="1"/>
</dbReference>
<feature type="binding site" evidence="4">
    <location>
        <position position="276"/>
    </location>
    <ligand>
        <name>L-histidine</name>
        <dbReference type="ChEBI" id="CHEBI:57595"/>
    </ligand>
</feature>
<dbReference type="PANTHER" id="PTHR43707">
    <property type="entry name" value="HISTIDYL-TRNA SYNTHETASE"/>
    <property type="match status" value="1"/>
</dbReference>
<dbReference type="NCBIfam" id="TIGR00442">
    <property type="entry name" value="hisS"/>
    <property type="match status" value="1"/>
</dbReference>
<evidence type="ECO:0000256" key="3">
    <source>
        <dbReference type="ARBA" id="ARBA00047639"/>
    </source>
</evidence>
<dbReference type="OrthoDB" id="1906957at2759"/>
<sequence>MPGLRVAKGGRRWYSARRCYSVPRAVRGMADRFGAAERRHQHIVRTAQATAESFGFAPVHTPVLEYSSVFERTLGAGSDVVNKELYRFLDSSQQWMTMRPEGTAGVARALATSGLDRAPPQKLYYSGPMFRHERPQRGRLRQFEQFGVEAVGMPHPAADVECIQAGWAFLAALGIAGRSLQLNTLGDAPSRQAYRAALQAYFADRRAGLSEESRRRLDTNPLRILDSKDPADAELAAAAPDYADYLTPDSHRHFDFVRHGLDALRIPFAVNTRLVRGLDYYRHTVWEVVCADDRLGRSQATVLAGGRYDGLAASMGGAAALPGVGWAAGVERLALLLDDAHMPPAPAPVPVLAIPERAAAGPSGSRSREVSSDVYLYALQVASRVRERCAAYVVHATGPDAAVHQSLGKQLAAVLSRDPAPARVVIVGSAEMAARQAIVRDTATHAQQVVDIDSIGAVLAQ</sequence>
<comment type="catalytic activity">
    <reaction evidence="3">
        <text>tRNA(His) + L-histidine + ATP = L-histidyl-tRNA(His) + AMP + diphosphate + H(+)</text>
        <dbReference type="Rhea" id="RHEA:17313"/>
        <dbReference type="Rhea" id="RHEA-COMP:9665"/>
        <dbReference type="Rhea" id="RHEA-COMP:9689"/>
        <dbReference type="ChEBI" id="CHEBI:15378"/>
        <dbReference type="ChEBI" id="CHEBI:30616"/>
        <dbReference type="ChEBI" id="CHEBI:33019"/>
        <dbReference type="ChEBI" id="CHEBI:57595"/>
        <dbReference type="ChEBI" id="CHEBI:78442"/>
        <dbReference type="ChEBI" id="CHEBI:78527"/>
        <dbReference type="ChEBI" id="CHEBI:456215"/>
        <dbReference type="EC" id="6.1.1.21"/>
    </reaction>
</comment>
<dbReference type="InterPro" id="IPR004516">
    <property type="entry name" value="HisRS/HisZ"/>
</dbReference>
<evidence type="ECO:0000256" key="1">
    <source>
        <dbReference type="ARBA" id="ARBA00008226"/>
    </source>
</evidence>
<evidence type="ECO:0000313" key="7">
    <source>
        <dbReference type="Proteomes" id="UP001140217"/>
    </source>
</evidence>
<feature type="domain" description="Aminoacyl-transfer RNA synthetases class-II family profile" evidence="5">
    <location>
        <begin position="23"/>
        <end position="350"/>
    </location>
</feature>
<dbReference type="Proteomes" id="UP001140217">
    <property type="component" value="Unassembled WGS sequence"/>
</dbReference>
<dbReference type="GO" id="GO:0004821">
    <property type="term" value="F:histidine-tRNA ligase activity"/>
    <property type="evidence" value="ECO:0007669"/>
    <property type="project" value="UniProtKB-EC"/>
</dbReference>
<accession>A0A9W8H7P4</accession>
<dbReference type="EMBL" id="JANBUL010000276">
    <property type="protein sequence ID" value="KAJ2777674.1"/>
    <property type="molecule type" value="Genomic_DNA"/>
</dbReference>
<dbReference type="InterPro" id="IPR036621">
    <property type="entry name" value="Anticodon-bd_dom_sf"/>
</dbReference>
<dbReference type="Gene3D" id="3.40.50.800">
    <property type="entry name" value="Anticodon-binding domain"/>
    <property type="match status" value="1"/>
</dbReference>
<dbReference type="InterPro" id="IPR006195">
    <property type="entry name" value="aa-tRNA-synth_II"/>
</dbReference>
<proteinExistence type="inferred from homology"/>
<feature type="binding site" evidence="4">
    <location>
        <begin position="280"/>
        <end position="281"/>
    </location>
    <ligand>
        <name>L-histidine</name>
        <dbReference type="ChEBI" id="CHEBI:57595"/>
    </ligand>
</feature>
<evidence type="ECO:0000313" key="6">
    <source>
        <dbReference type="EMBL" id="KAJ2777674.1"/>
    </source>
</evidence>
<keyword evidence="7" id="KW-1185">Reference proteome</keyword>
<name>A0A9W8H7P4_9FUNG</name>
<dbReference type="AlphaFoldDB" id="A0A9W8H7P4"/>